<reference evidence="2" key="1">
    <citation type="submission" date="2023-02" db="EMBL/GenBank/DDBJ databases">
        <title>Genome sequence of Hyphococcus flavus.</title>
        <authorList>
            <person name="Rong J.-C."/>
            <person name="Zhao Q."/>
            <person name="Yi M."/>
            <person name="Wu J.-Y."/>
        </authorList>
    </citation>
    <scope>NUCLEOTIDE SEQUENCE</scope>
    <source>
        <strain evidence="2">MCCC 1K03223</strain>
    </source>
</reference>
<keyword evidence="1" id="KW-1133">Transmembrane helix</keyword>
<dbReference type="Proteomes" id="UP001214043">
    <property type="component" value="Chromosome"/>
</dbReference>
<proteinExistence type="predicted"/>
<evidence type="ECO:0000313" key="3">
    <source>
        <dbReference type="Proteomes" id="UP001214043"/>
    </source>
</evidence>
<dbReference type="EMBL" id="CP118166">
    <property type="protein sequence ID" value="WDI31720.1"/>
    <property type="molecule type" value="Genomic_DNA"/>
</dbReference>
<evidence type="ECO:0000313" key="2">
    <source>
        <dbReference type="EMBL" id="WDI31720.1"/>
    </source>
</evidence>
<keyword evidence="1" id="KW-0812">Transmembrane</keyword>
<accession>A0AAF0CBS3</accession>
<dbReference type="KEGG" id="hfl:PUV54_00770"/>
<sequence>MMKAKRKMKVPTPNEPVVFTSLAFGVALIIAFAVAFANGATSPFVYLVVTLILLVFAGIVAAAGISAKKMLEKKNNVRS</sequence>
<evidence type="ECO:0000256" key="1">
    <source>
        <dbReference type="SAM" id="Phobius"/>
    </source>
</evidence>
<gene>
    <name evidence="2" type="ORF">PUV54_00770</name>
</gene>
<feature type="transmembrane region" description="Helical" evidence="1">
    <location>
        <begin position="43"/>
        <end position="65"/>
    </location>
</feature>
<dbReference type="AlphaFoldDB" id="A0AAF0CBS3"/>
<dbReference type="RefSeq" id="WP_274493607.1">
    <property type="nucleotide sequence ID" value="NZ_CP118166.1"/>
</dbReference>
<keyword evidence="1" id="KW-0472">Membrane</keyword>
<organism evidence="2 3">
    <name type="scientific">Hyphococcus flavus</name>
    <dbReference type="NCBI Taxonomy" id="1866326"/>
    <lineage>
        <taxon>Bacteria</taxon>
        <taxon>Pseudomonadati</taxon>
        <taxon>Pseudomonadota</taxon>
        <taxon>Alphaproteobacteria</taxon>
        <taxon>Parvularculales</taxon>
        <taxon>Parvularculaceae</taxon>
        <taxon>Hyphococcus</taxon>
    </lineage>
</organism>
<keyword evidence="3" id="KW-1185">Reference proteome</keyword>
<name>A0AAF0CBS3_9PROT</name>
<protein>
    <submittedName>
        <fullName evidence="2">Uncharacterized protein</fullName>
    </submittedName>
</protein>